<dbReference type="AlphaFoldDB" id="N1PYC6"/>
<keyword evidence="3" id="KW-1185">Reference proteome</keyword>
<dbReference type="EMBL" id="KB446535">
    <property type="protein sequence ID" value="EME48437.1"/>
    <property type="molecule type" value="Genomic_DNA"/>
</dbReference>
<feature type="region of interest" description="Disordered" evidence="1">
    <location>
        <begin position="42"/>
        <end position="98"/>
    </location>
</feature>
<feature type="compositionally biased region" description="Polar residues" evidence="1">
    <location>
        <begin position="42"/>
        <end position="51"/>
    </location>
</feature>
<proteinExistence type="predicted"/>
<feature type="compositionally biased region" description="Basic and acidic residues" evidence="1">
    <location>
        <begin position="53"/>
        <end position="66"/>
    </location>
</feature>
<evidence type="ECO:0000313" key="2">
    <source>
        <dbReference type="EMBL" id="EME48437.1"/>
    </source>
</evidence>
<dbReference type="Proteomes" id="UP000016933">
    <property type="component" value="Unassembled WGS sequence"/>
</dbReference>
<dbReference type="STRING" id="675120.N1PYC6"/>
<evidence type="ECO:0000256" key="1">
    <source>
        <dbReference type="SAM" id="MobiDB-lite"/>
    </source>
</evidence>
<reference evidence="2 3" key="2">
    <citation type="journal article" date="2012" name="PLoS Pathog.">
        <title>Diverse lifestyles and strategies of plant pathogenesis encoded in the genomes of eighteen Dothideomycetes fungi.</title>
        <authorList>
            <person name="Ohm R.A."/>
            <person name="Feau N."/>
            <person name="Henrissat B."/>
            <person name="Schoch C.L."/>
            <person name="Horwitz B.A."/>
            <person name="Barry K.W."/>
            <person name="Condon B.J."/>
            <person name="Copeland A.C."/>
            <person name="Dhillon B."/>
            <person name="Glaser F."/>
            <person name="Hesse C.N."/>
            <person name="Kosti I."/>
            <person name="LaButti K."/>
            <person name="Lindquist E.A."/>
            <person name="Lucas S."/>
            <person name="Salamov A.A."/>
            <person name="Bradshaw R.E."/>
            <person name="Ciuffetti L."/>
            <person name="Hamelin R.C."/>
            <person name="Kema G.H.J."/>
            <person name="Lawrence C."/>
            <person name="Scott J.A."/>
            <person name="Spatafora J.W."/>
            <person name="Turgeon B.G."/>
            <person name="de Wit P.J.G.M."/>
            <person name="Zhong S."/>
            <person name="Goodwin S.B."/>
            <person name="Grigoriev I.V."/>
        </authorList>
    </citation>
    <scope>NUCLEOTIDE SEQUENCE [LARGE SCALE GENOMIC DNA]</scope>
    <source>
        <strain evidence="3">NZE10 / CBS 128990</strain>
    </source>
</reference>
<evidence type="ECO:0000313" key="3">
    <source>
        <dbReference type="Proteomes" id="UP000016933"/>
    </source>
</evidence>
<dbReference type="eggNOG" id="ENOG502T7WF">
    <property type="taxonomic scope" value="Eukaryota"/>
</dbReference>
<gene>
    <name evidence="2" type="ORF">DOTSEDRAFT_18970</name>
</gene>
<feature type="region of interest" description="Disordered" evidence="1">
    <location>
        <begin position="233"/>
        <end position="296"/>
    </location>
</feature>
<organism evidence="2 3">
    <name type="scientific">Dothistroma septosporum (strain NZE10 / CBS 128990)</name>
    <name type="common">Red band needle blight fungus</name>
    <name type="synonym">Mycosphaerella pini</name>
    <dbReference type="NCBI Taxonomy" id="675120"/>
    <lineage>
        <taxon>Eukaryota</taxon>
        <taxon>Fungi</taxon>
        <taxon>Dikarya</taxon>
        <taxon>Ascomycota</taxon>
        <taxon>Pezizomycotina</taxon>
        <taxon>Dothideomycetes</taxon>
        <taxon>Dothideomycetidae</taxon>
        <taxon>Mycosphaerellales</taxon>
        <taxon>Mycosphaerellaceae</taxon>
        <taxon>Dothistroma</taxon>
    </lineage>
</organism>
<name>N1PYC6_DOTSN</name>
<feature type="compositionally biased region" description="Basic and acidic residues" evidence="1">
    <location>
        <begin position="233"/>
        <end position="245"/>
    </location>
</feature>
<feature type="compositionally biased region" description="Basic and acidic residues" evidence="1">
    <location>
        <begin position="281"/>
        <end position="296"/>
    </location>
</feature>
<sequence length="296" mass="33592">MSAVKAVKHVAKHGLRTAQNAPKAVRAITNEARPSIRYTIDATSGAQSSQHAAIDRRSLSKNREVDQPTLTSTNTPTKPHNNAFLQRSNSPSTKPSRQSALLTFIHEPFPRPINCTTFQSTRLFATDPSHPLYIRTHRRLAAFDPERLTWRVQVPVAVSKKPAIRREAERRVKRAVGAELDGREDFNGALLLIMNKDPMRSLRFRQEEVQKEVRAWVRRTLRERERCNNVTRRERSDDFQRHARELNGGSLRGNIGRDGSEGDPSSWRRVSAQSRGNGRMSLKDGMFKDGENLDKG</sequence>
<protein>
    <submittedName>
        <fullName evidence="2">Uncharacterized protein</fullName>
    </submittedName>
</protein>
<feature type="compositionally biased region" description="Polar residues" evidence="1">
    <location>
        <begin position="68"/>
        <end position="98"/>
    </location>
</feature>
<dbReference type="HOGENOM" id="CLU_940170_0_0_1"/>
<dbReference type="OrthoDB" id="5238363at2759"/>
<accession>N1PYC6</accession>
<reference evidence="3" key="1">
    <citation type="journal article" date="2012" name="PLoS Genet.">
        <title>The genomes of the fungal plant pathogens Cladosporium fulvum and Dothistroma septosporum reveal adaptation to different hosts and lifestyles but also signatures of common ancestry.</title>
        <authorList>
            <person name="de Wit P.J.G.M."/>
            <person name="van der Burgt A."/>
            <person name="Oekmen B."/>
            <person name="Stergiopoulos I."/>
            <person name="Abd-Elsalam K.A."/>
            <person name="Aerts A.L."/>
            <person name="Bahkali A.H."/>
            <person name="Beenen H.G."/>
            <person name="Chettri P."/>
            <person name="Cox M.P."/>
            <person name="Datema E."/>
            <person name="de Vries R.P."/>
            <person name="Dhillon B."/>
            <person name="Ganley A.R."/>
            <person name="Griffiths S.A."/>
            <person name="Guo Y."/>
            <person name="Hamelin R.C."/>
            <person name="Henrissat B."/>
            <person name="Kabir M.S."/>
            <person name="Jashni M.K."/>
            <person name="Kema G."/>
            <person name="Klaubauf S."/>
            <person name="Lapidus A."/>
            <person name="Levasseur A."/>
            <person name="Lindquist E."/>
            <person name="Mehrabi R."/>
            <person name="Ohm R.A."/>
            <person name="Owen T.J."/>
            <person name="Salamov A."/>
            <person name="Schwelm A."/>
            <person name="Schijlen E."/>
            <person name="Sun H."/>
            <person name="van den Burg H.A."/>
            <person name="van Ham R.C.H.J."/>
            <person name="Zhang S."/>
            <person name="Goodwin S.B."/>
            <person name="Grigoriev I.V."/>
            <person name="Collemare J."/>
            <person name="Bradshaw R.E."/>
        </authorList>
    </citation>
    <scope>NUCLEOTIDE SEQUENCE [LARGE SCALE GENOMIC DNA]</scope>
    <source>
        <strain evidence="3">NZE10 / CBS 128990</strain>
    </source>
</reference>